<feature type="compositionally biased region" description="Low complexity" evidence="1">
    <location>
        <begin position="716"/>
        <end position="737"/>
    </location>
</feature>
<feature type="compositionally biased region" description="Low complexity" evidence="1">
    <location>
        <begin position="652"/>
        <end position="665"/>
    </location>
</feature>
<dbReference type="AlphaFoldDB" id="A0AAV9XPD2"/>
<name>A0AAV9XPD2_9PEZI</name>
<feature type="compositionally biased region" description="Basic and acidic residues" evidence="1">
    <location>
        <begin position="571"/>
        <end position="608"/>
    </location>
</feature>
<feature type="compositionally biased region" description="Low complexity" evidence="1">
    <location>
        <begin position="609"/>
        <end position="626"/>
    </location>
</feature>
<comment type="caution">
    <text evidence="2">The sequence shown here is derived from an EMBL/GenBank/DDBJ whole genome shotgun (WGS) entry which is preliminary data.</text>
</comment>
<accession>A0AAV9XPD2</accession>
<reference evidence="2 3" key="1">
    <citation type="submission" date="2019-10" db="EMBL/GenBank/DDBJ databases">
        <authorList>
            <person name="Palmer J.M."/>
        </authorList>
    </citation>
    <scope>NUCLEOTIDE SEQUENCE [LARGE SCALE GENOMIC DNA]</scope>
    <source>
        <strain evidence="2 3">TWF694</strain>
    </source>
</reference>
<feature type="region of interest" description="Disordered" evidence="1">
    <location>
        <begin position="1"/>
        <end position="53"/>
    </location>
</feature>
<dbReference type="PANTHER" id="PTHR24216:SF65">
    <property type="entry name" value="PAXILLIN-LIKE PROTEIN 1"/>
    <property type="match status" value="1"/>
</dbReference>
<protein>
    <submittedName>
        <fullName evidence="2">Uncharacterized protein</fullName>
    </submittedName>
</protein>
<dbReference type="EMBL" id="JAVHJO010000001">
    <property type="protein sequence ID" value="KAK6543977.1"/>
    <property type="molecule type" value="Genomic_DNA"/>
</dbReference>
<feature type="compositionally biased region" description="Basic residues" evidence="1">
    <location>
        <begin position="30"/>
        <end position="40"/>
    </location>
</feature>
<organism evidence="2 3">
    <name type="scientific">Orbilia ellipsospora</name>
    <dbReference type="NCBI Taxonomy" id="2528407"/>
    <lineage>
        <taxon>Eukaryota</taxon>
        <taxon>Fungi</taxon>
        <taxon>Dikarya</taxon>
        <taxon>Ascomycota</taxon>
        <taxon>Pezizomycotina</taxon>
        <taxon>Orbiliomycetes</taxon>
        <taxon>Orbiliales</taxon>
        <taxon>Orbiliaceae</taxon>
        <taxon>Orbilia</taxon>
    </lineage>
</organism>
<keyword evidence="3" id="KW-1185">Reference proteome</keyword>
<evidence type="ECO:0000313" key="2">
    <source>
        <dbReference type="EMBL" id="KAK6543977.1"/>
    </source>
</evidence>
<gene>
    <name evidence="2" type="ORF">TWF694_000694</name>
</gene>
<evidence type="ECO:0000256" key="1">
    <source>
        <dbReference type="SAM" id="MobiDB-lite"/>
    </source>
</evidence>
<feature type="compositionally biased region" description="Acidic residues" evidence="1">
    <location>
        <begin position="308"/>
        <end position="326"/>
    </location>
</feature>
<sequence>MAAKKSRSTPSKGVVALVPDPKPKPATPQKQKKHKPKSRNSKPPPRPPPRQRTWKAQGFSLIFRSFIVYSLYQYIWTCPKDGSDPRRVCDVGDTVLDIIEPPLYDAYDTYIEPYYTEYLSSHVESLTPYVIRANEKYIQPAQAYTVGQYEKHAMPVLFQAKQGILAQYANLLEPHVKNAEAKGVVFYNAYLADLVATCQEIYDAYSPVAIGYSQQAYEYVLDLVYPYYLASLPYIEKAWTEGIATAGWAGVEGKGWVARRWGMHVEPQLWRIQERLGMKGLKHATPVKEAGPTPPHRGSPNASSSDTTPDETIEDEYDEDEDDEEPVAGADREGEPAAESPKNKKSSAEQIAEARALVEADLTSWTAKFEEGGVKASAEVVRNLNELCDKAMEDQNPKTIKLLEDLDTHISKEFKDFEGGLLNLLDSSAEYKFVMNRYDGLVGRHLGNLKAKHDQIVEQTQSFLMDTYQNTAKIVDAALADMDVLHDTGMQELGMKWAWMDGVTYKDWAKYHELKQTFGSYKTKVIRSGQSHKGLREVTDYVKSVDEAAGATLKVAEEEFEKLEKLGRKRLEDSDAAKRAGKDKHGQDTKDDQQSESPNAKETKDRRSPSPNRYPNRNPNRNPSPNMQKPIQKVPPNSPNQNQHQKPKMKAPQQPRNGQNPNPQQRKPKQRPANEKPAEIQNQNQNSRVKSPSSQPQDGQKPNQNSQRISTPKQMRNSNQNSNSPNRSQRPPQNQSQIPKKPNPRPISPQKAQMNNPR</sequence>
<dbReference type="PANTHER" id="PTHR24216">
    <property type="entry name" value="PAXILLIN-RELATED"/>
    <property type="match status" value="1"/>
</dbReference>
<proteinExistence type="predicted"/>
<dbReference type="Proteomes" id="UP001365542">
    <property type="component" value="Unassembled WGS sequence"/>
</dbReference>
<feature type="region of interest" description="Disordered" evidence="1">
    <location>
        <begin position="571"/>
        <end position="758"/>
    </location>
</feature>
<evidence type="ECO:0000313" key="3">
    <source>
        <dbReference type="Proteomes" id="UP001365542"/>
    </source>
</evidence>
<feature type="region of interest" description="Disordered" evidence="1">
    <location>
        <begin position="285"/>
        <end position="349"/>
    </location>
</feature>
<feature type="compositionally biased region" description="Polar residues" evidence="1">
    <location>
        <begin position="680"/>
        <end position="715"/>
    </location>
</feature>